<name>A0ACB9MLF3_9MYRT</name>
<accession>A0ACB9MLF3</accession>
<dbReference type="EMBL" id="CM042888">
    <property type="protein sequence ID" value="KAI4324854.1"/>
    <property type="molecule type" value="Genomic_DNA"/>
</dbReference>
<sequence>MHLILLFTAGLQKSLAAFNGVGVTVEEGTTFIADAVVITVPLGVLKSGTINFEPKLPDWKEAAIDNIHKVTGNPALVYMPAGQLVKDIEKMSDEAAAQFAFSQLIPKLLITQIRCLASHWGTDPDSLGSYSYDLVAKPPLIYCHIRMLERYGEVDLFQPVMREEAAPAPRLILISRP</sequence>
<dbReference type="Proteomes" id="UP001057402">
    <property type="component" value="Chromosome 9"/>
</dbReference>
<reference evidence="2" key="1">
    <citation type="journal article" date="2023" name="Front. Plant Sci.">
        <title>Chromosomal-level genome assembly of Melastoma candidum provides insights into trichome evolution.</title>
        <authorList>
            <person name="Zhong Y."/>
            <person name="Wu W."/>
            <person name="Sun C."/>
            <person name="Zou P."/>
            <person name="Liu Y."/>
            <person name="Dai S."/>
            <person name="Zhou R."/>
        </authorList>
    </citation>
    <scope>NUCLEOTIDE SEQUENCE [LARGE SCALE GENOMIC DNA]</scope>
</reference>
<organism evidence="1 2">
    <name type="scientific">Melastoma candidum</name>
    <dbReference type="NCBI Taxonomy" id="119954"/>
    <lineage>
        <taxon>Eukaryota</taxon>
        <taxon>Viridiplantae</taxon>
        <taxon>Streptophyta</taxon>
        <taxon>Embryophyta</taxon>
        <taxon>Tracheophyta</taxon>
        <taxon>Spermatophyta</taxon>
        <taxon>Magnoliopsida</taxon>
        <taxon>eudicotyledons</taxon>
        <taxon>Gunneridae</taxon>
        <taxon>Pentapetalae</taxon>
        <taxon>rosids</taxon>
        <taxon>malvids</taxon>
        <taxon>Myrtales</taxon>
        <taxon>Melastomataceae</taxon>
        <taxon>Melastomatoideae</taxon>
        <taxon>Melastomateae</taxon>
        <taxon>Melastoma</taxon>
    </lineage>
</organism>
<proteinExistence type="predicted"/>
<comment type="caution">
    <text evidence="1">The sequence shown here is derived from an EMBL/GenBank/DDBJ whole genome shotgun (WGS) entry which is preliminary data.</text>
</comment>
<gene>
    <name evidence="1" type="ORF">MLD38_030305</name>
</gene>
<protein>
    <submittedName>
        <fullName evidence="1">Uncharacterized protein</fullName>
    </submittedName>
</protein>
<keyword evidence="2" id="KW-1185">Reference proteome</keyword>
<evidence type="ECO:0000313" key="2">
    <source>
        <dbReference type="Proteomes" id="UP001057402"/>
    </source>
</evidence>
<evidence type="ECO:0000313" key="1">
    <source>
        <dbReference type="EMBL" id="KAI4324854.1"/>
    </source>
</evidence>